<organism evidence="1 2">
    <name type="scientific">Bacillus thuringiensis HD-771</name>
    <dbReference type="NCBI Taxonomy" id="1218175"/>
    <lineage>
        <taxon>Bacteria</taxon>
        <taxon>Bacillati</taxon>
        <taxon>Bacillota</taxon>
        <taxon>Bacilli</taxon>
        <taxon>Bacillales</taxon>
        <taxon>Bacillaceae</taxon>
        <taxon>Bacillus</taxon>
        <taxon>Bacillus cereus group</taxon>
    </lineage>
</organism>
<dbReference type="KEGG" id="bti:BTG_32023"/>
<geneLocation type="plasmid" evidence="1 2">
    <name>p02</name>
</geneLocation>
<dbReference type="RefSeq" id="WP_000715243.1">
    <property type="nucleotide sequence ID" value="NC_018501.1"/>
</dbReference>
<name>A0A9W3JGY0_BACTU</name>
<dbReference type="Proteomes" id="UP000005259">
    <property type="component" value="Plasmid p02"/>
</dbReference>
<proteinExistence type="predicted"/>
<sequence>MKKGGLYISTLKKQCIYLKGTEPKLIFKSQEHIFPAGIGGIQKLPQEYVSHNANNAFSALELGFMRNSLIMLPRQFYGPGKRGNLSPKNATKSNVSLMEGVSDPTSIVFGYISLGKRYRIAQIKINVSNGECHFMFNQSTGDASAKITNFTYQLGKYDNKYSLYEDERFAEDEFVLGIHDNKWYLGLSNTGLVTKIQGYIKRILEQASFNNQTPQYGKTKTRVNQTIQIDEGYFRICGKIIFNYLAFAKGQDFVLREEFNPIRNWIVNGGEEHFATLLEKKTNSKGLFDPMPFPKKAHKLIISRDGAQLIAYISFYGDSFETIVHLCDNFEEPFEVEGFICNWEERKEYSLKEFLSMQHRN</sequence>
<dbReference type="AlphaFoldDB" id="A0A9W3JGY0"/>
<accession>A0A9W3JGY0</accession>
<evidence type="ECO:0000313" key="1">
    <source>
        <dbReference type="EMBL" id="AFQ19741.1"/>
    </source>
</evidence>
<reference evidence="1 2" key="1">
    <citation type="submission" date="2012-08" db="EMBL/GenBank/DDBJ databases">
        <authorList>
            <person name="Doggett N."/>
            <person name="Teshima H."/>
            <person name="Bruce D."/>
            <person name="Detter J.C."/>
            <person name="Johnson S.L."/>
            <person name="Han C."/>
        </authorList>
    </citation>
    <scope>NUCLEOTIDE SEQUENCE [LARGE SCALE GENOMIC DNA]</scope>
    <source>
        <strain evidence="1 2">HD-771</strain>
        <plasmid evidence="1 2">p02</plasmid>
    </source>
</reference>
<dbReference type="EMBL" id="CP003754">
    <property type="protein sequence ID" value="AFQ19741.1"/>
    <property type="molecule type" value="Genomic_DNA"/>
</dbReference>
<protein>
    <submittedName>
        <fullName evidence="1">Uncharacterized protein</fullName>
    </submittedName>
</protein>
<keyword evidence="1" id="KW-0614">Plasmid</keyword>
<evidence type="ECO:0000313" key="2">
    <source>
        <dbReference type="Proteomes" id="UP000005259"/>
    </source>
</evidence>
<gene>
    <name evidence="1" type="ORF">BTG_32023</name>
</gene>